<accession>A0A381ZJN3</accession>
<name>A0A381ZJN3_9ZZZZ</name>
<dbReference type="AlphaFoldDB" id="A0A381ZJN3"/>
<proteinExistence type="predicted"/>
<feature type="non-terminal residue" evidence="1">
    <location>
        <position position="27"/>
    </location>
</feature>
<sequence>MAETAERVQGFTLGFYITVVFTVIDRL</sequence>
<dbReference type="EMBL" id="UINC01021429">
    <property type="protein sequence ID" value="SVA88957.1"/>
    <property type="molecule type" value="Genomic_DNA"/>
</dbReference>
<protein>
    <submittedName>
        <fullName evidence="1">Uncharacterized protein</fullName>
    </submittedName>
</protein>
<reference evidence="1" key="1">
    <citation type="submission" date="2018-05" db="EMBL/GenBank/DDBJ databases">
        <authorList>
            <person name="Lanie J.A."/>
            <person name="Ng W.-L."/>
            <person name="Kazmierczak K.M."/>
            <person name="Andrzejewski T.M."/>
            <person name="Davidsen T.M."/>
            <person name="Wayne K.J."/>
            <person name="Tettelin H."/>
            <person name="Glass J.I."/>
            <person name="Rusch D."/>
            <person name="Podicherti R."/>
            <person name="Tsui H.-C.T."/>
            <person name="Winkler M.E."/>
        </authorList>
    </citation>
    <scope>NUCLEOTIDE SEQUENCE</scope>
</reference>
<gene>
    <name evidence="1" type="ORF">METZ01_LOCUS141811</name>
</gene>
<evidence type="ECO:0000313" key="1">
    <source>
        <dbReference type="EMBL" id="SVA88957.1"/>
    </source>
</evidence>
<organism evidence="1">
    <name type="scientific">marine metagenome</name>
    <dbReference type="NCBI Taxonomy" id="408172"/>
    <lineage>
        <taxon>unclassified sequences</taxon>
        <taxon>metagenomes</taxon>
        <taxon>ecological metagenomes</taxon>
    </lineage>
</organism>